<dbReference type="OrthoDB" id="5860902at2759"/>
<evidence type="ECO:0000313" key="4">
    <source>
        <dbReference type="WormBase" id="T01H3.5"/>
    </source>
</evidence>
<gene>
    <name evidence="2" type="ORF">CELE_T01H3.5</name>
    <name evidence="2 4" type="ORF">T01H3.5</name>
</gene>
<evidence type="ECO:0000313" key="3">
    <source>
        <dbReference type="Proteomes" id="UP000001940"/>
    </source>
</evidence>
<dbReference type="GeneID" id="187969"/>
<proteinExistence type="predicted"/>
<reference evidence="2 3" key="1">
    <citation type="journal article" date="1998" name="Science">
        <title>Genome sequence of the nematode C. elegans: a platform for investigating biology.</title>
        <authorList>
            <consortium name="The C. elegans sequencing consortium"/>
            <person name="Sulson J.E."/>
            <person name="Waterston R."/>
        </authorList>
    </citation>
    <scope>NUCLEOTIDE SEQUENCE [LARGE SCALE GENOMIC DNA]</scope>
    <source>
        <strain evidence="2 3">Bristol N2</strain>
    </source>
</reference>
<dbReference type="HOGENOM" id="CLU_1769762_0_0_1"/>
<dbReference type="KEGG" id="cel:CELE_T01H3.5"/>
<accession>Q22091</accession>
<dbReference type="RefSeq" id="NP_495660.2">
    <property type="nucleotide sequence ID" value="NM_063259.2"/>
</dbReference>
<dbReference type="EMBL" id="BX284602">
    <property type="protein sequence ID" value="CAA92689.2"/>
    <property type="molecule type" value="Genomic_DNA"/>
</dbReference>
<dbReference type="AlphaFoldDB" id="Q22091"/>
<dbReference type="WormBase" id="T01H3.5">
    <property type="protein sequence ID" value="CE35755"/>
    <property type="gene ID" value="WBGene00011351"/>
</dbReference>
<dbReference type="PIR" id="T24335">
    <property type="entry name" value="T24335"/>
</dbReference>
<keyword evidence="3" id="KW-1185">Reference proteome</keyword>
<dbReference type="PaxDb" id="6239-T01H3.5"/>
<dbReference type="eggNOG" id="ENOG502TINZ">
    <property type="taxonomic scope" value="Eukaryota"/>
</dbReference>
<dbReference type="FunCoup" id="Q22091">
    <property type="interactions" value="139"/>
</dbReference>
<evidence type="ECO:0000313" key="2">
    <source>
        <dbReference type="EMBL" id="CAA92689.2"/>
    </source>
</evidence>
<name>Q22091_CAEEL</name>
<protein>
    <submittedName>
        <fullName evidence="2">XH domain-containing protein</fullName>
    </submittedName>
</protein>
<organism evidence="2 3">
    <name type="scientific">Caenorhabditis elegans</name>
    <dbReference type="NCBI Taxonomy" id="6239"/>
    <lineage>
        <taxon>Eukaryota</taxon>
        <taxon>Metazoa</taxon>
        <taxon>Ecdysozoa</taxon>
        <taxon>Nematoda</taxon>
        <taxon>Chromadorea</taxon>
        <taxon>Rhabditida</taxon>
        <taxon>Rhabditina</taxon>
        <taxon>Rhabditomorpha</taxon>
        <taxon>Rhabditoidea</taxon>
        <taxon>Rhabditidae</taxon>
        <taxon>Peloderinae</taxon>
        <taxon>Caenorhabditis</taxon>
    </lineage>
</organism>
<feature type="region of interest" description="Disordered" evidence="1">
    <location>
        <begin position="32"/>
        <end position="52"/>
    </location>
</feature>
<dbReference type="AGR" id="WB:WBGene00011351"/>
<dbReference type="Proteomes" id="UP000001940">
    <property type="component" value="Chromosome II"/>
</dbReference>
<dbReference type="InParanoid" id="Q22091"/>
<dbReference type="UCSC" id="T01H3.5">
    <property type="organism name" value="c. elegans"/>
</dbReference>
<dbReference type="Bgee" id="WBGene00011351">
    <property type="expression patterns" value="Expressed in adult organism and 2 other cell types or tissues"/>
</dbReference>
<sequence>MEWKNDVLRFSGFDYGVSKIRMLNEELHSECDQLSKSNESTSLKDITEEPKDEKLESIIETAKNKESEKEENSHVFNDCEFDAMTERKIENFYFRNVEQAEKKMKHLTTLKSKWSEPWQTGEEIVAKVYLKPKNHENPWKDGTFQEKEAVEMQKNGKKHGRCIIS</sequence>
<dbReference type="OMA" id="SKWSEPW"/>
<feature type="compositionally biased region" description="Polar residues" evidence="1">
    <location>
        <begin position="34"/>
        <end position="44"/>
    </location>
</feature>
<dbReference type="CTD" id="187969"/>
<evidence type="ECO:0000256" key="1">
    <source>
        <dbReference type="SAM" id="MobiDB-lite"/>
    </source>
</evidence>